<evidence type="ECO:0000313" key="4">
    <source>
        <dbReference type="EMBL" id="SDG20624.1"/>
    </source>
</evidence>
<dbReference type="PANTHER" id="PTHR43479">
    <property type="entry name" value="ACREF/ENVCD OPERON REPRESSOR-RELATED"/>
    <property type="match status" value="1"/>
</dbReference>
<dbReference type="Proteomes" id="UP000199203">
    <property type="component" value="Unassembled WGS sequence"/>
</dbReference>
<dbReference type="SUPFAM" id="SSF46689">
    <property type="entry name" value="Homeodomain-like"/>
    <property type="match status" value="1"/>
</dbReference>
<dbReference type="InterPro" id="IPR023772">
    <property type="entry name" value="DNA-bd_HTH_TetR-type_CS"/>
</dbReference>
<dbReference type="AlphaFoldDB" id="A0A1G7SCI0"/>
<keyword evidence="1 2" id="KW-0238">DNA-binding</keyword>
<proteinExistence type="predicted"/>
<name>A0A1G7SCI0_9FLAO</name>
<sequence length="183" mass="20965">MTKKESLVYAAMELFAENGFEKTSTANIAKRAQVSEALIFKHFTNKDGLLDAVLKQGYADVLKSNKNMLESKDPLSFVHRVIELPYVLYLKHPLFWKMQAQLQTHPKANHAQEHFVKPVKSILANSLRNLGYSNPDKESELILTVVDSVWKKLAVDDNFNIGAKDLIKYIQDKYTIEIKQENK</sequence>
<dbReference type="InterPro" id="IPR001647">
    <property type="entry name" value="HTH_TetR"/>
</dbReference>
<dbReference type="GO" id="GO:0003677">
    <property type="term" value="F:DNA binding"/>
    <property type="evidence" value="ECO:0007669"/>
    <property type="project" value="UniProtKB-UniRule"/>
</dbReference>
<dbReference type="STRING" id="454006.SAMN05421825_2935"/>
<reference evidence="5" key="1">
    <citation type="submission" date="2016-10" db="EMBL/GenBank/DDBJ databases">
        <authorList>
            <person name="Varghese N."/>
            <person name="Submissions S."/>
        </authorList>
    </citation>
    <scope>NUCLEOTIDE SEQUENCE [LARGE SCALE GENOMIC DNA]</scope>
    <source>
        <strain evidence="5">DSM 19684</strain>
    </source>
</reference>
<dbReference type="RefSeq" id="WP_089874148.1">
    <property type="nucleotide sequence ID" value="NZ_FNBH01000003.1"/>
</dbReference>
<dbReference type="Gene3D" id="1.10.357.10">
    <property type="entry name" value="Tetracycline Repressor, domain 2"/>
    <property type="match status" value="1"/>
</dbReference>
<protein>
    <submittedName>
        <fullName evidence="4">Transcriptional regulator, TetR family</fullName>
    </submittedName>
</protein>
<dbReference type="PROSITE" id="PS50977">
    <property type="entry name" value="HTH_TETR_2"/>
    <property type="match status" value="1"/>
</dbReference>
<dbReference type="PROSITE" id="PS01081">
    <property type="entry name" value="HTH_TETR_1"/>
    <property type="match status" value="1"/>
</dbReference>
<dbReference type="OrthoDB" id="594604at2"/>
<dbReference type="InterPro" id="IPR009057">
    <property type="entry name" value="Homeodomain-like_sf"/>
</dbReference>
<gene>
    <name evidence="4" type="ORF">SAMN05421825_2935</name>
</gene>
<accession>A0A1G7SCI0</accession>
<organism evidence="4 5">
    <name type="scientific">Epilithonimonas hungarica</name>
    <dbReference type="NCBI Taxonomy" id="454006"/>
    <lineage>
        <taxon>Bacteria</taxon>
        <taxon>Pseudomonadati</taxon>
        <taxon>Bacteroidota</taxon>
        <taxon>Flavobacteriia</taxon>
        <taxon>Flavobacteriales</taxon>
        <taxon>Weeksellaceae</taxon>
        <taxon>Chryseobacterium group</taxon>
        <taxon>Epilithonimonas</taxon>
    </lineage>
</organism>
<dbReference type="Pfam" id="PF00440">
    <property type="entry name" value="TetR_N"/>
    <property type="match status" value="1"/>
</dbReference>
<feature type="domain" description="HTH tetR-type" evidence="3">
    <location>
        <begin position="1"/>
        <end position="61"/>
    </location>
</feature>
<feature type="DNA-binding region" description="H-T-H motif" evidence="2">
    <location>
        <begin position="24"/>
        <end position="43"/>
    </location>
</feature>
<evidence type="ECO:0000259" key="3">
    <source>
        <dbReference type="PROSITE" id="PS50977"/>
    </source>
</evidence>
<evidence type="ECO:0000256" key="1">
    <source>
        <dbReference type="ARBA" id="ARBA00023125"/>
    </source>
</evidence>
<dbReference type="PRINTS" id="PR00455">
    <property type="entry name" value="HTHTETR"/>
</dbReference>
<keyword evidence="5" id="KW-1185">Reference proteome</keyword>
<dbReference type="InterPro" id="IPR050624">
    <property type="entry name" value="HTH-type_Tx_Regulator"/>
</dbReference>
<evidence type="ECO:0000313" key="5">
    <source>
        <dbReference type="Proteomes" id="UP000199203"/>
    </source>
</evidence>
<dbReference type="PANTHER" id="PTHR43479:SF11">
    <property type="entry name" value="ACREF_ENVCD OPERON REPRESSOR-RELATED"/>
    <property type="match status" value="1"/>
</dbReference>
<evidence type="ECO:0000256" key="2">
    <source>
        <dbReference type="PROSITE-ProRule" id="PRU00335"/>
    </source>
</evidence>
<dbReference type="EMBL" id="FNBH01000003">
    <property type="protein sequence ID" value="SDG20624.1"/>
    <property type="molecule type" value="Genomic_DNA"/>
</dbReference>